<comment type="caution">
    <text evidence="2">The sequence shown here is derived from an EMBL/GenBank/DDBJ whole genome shotgun (WGS) entry which is preliminary data.</text>
</comment>
<sequence>MRGVSPRRTSHKYQEKWTVTVPAHARSPFPPNQSLPAQFHAAPPTEHQYYSKDSLTLQR</sequence>
<proteinExistence type="predicted"/>
<evidence type="ECO:0000313" key="3">
    <source>
        <dbReference type="Proteomes" id="UP000324222"/>
    </source>
</evidence>
<dbReference type="EMBL" id="VSRR010035068">
    <property type="protein sequence ID" value="MPC72620.1"/>
    <property type="molecule type" value="Genomic_DNA"/>
</dbReference>
<dbReference type="AlphaFoldDB" id="A0A5B7HJJ3"/>
<keyword evidence="3" id="KW-1185">Reference proteome</keyword>
<gene>
    <name evidence="2" type="ORF">E2C01_066932</name>
</gene>
<name>A0A5B7HJJ3_PORTR</name>
<evidence type="ECO:0000256" key="1">
    <source>
        <dbReference type="SAM" id="MobiDB-lite"/>
    </source>
</evidence>
<feature type="region of interest" description="Disordered" evidence="1">
    <location>
        <begin position="24"/>
        <end position="59"/>
    </location>
</feature>
<reference evidence="2 3" key="1">
    <citation type="submission" date="2019-05" db="EMBL/GenBank/DDBJ databases">
        <title>Another draft genome of Portunus trituberculatus and its Hox gene families provides insights of decapod evolution.</title>
        <authorList>
            <person name="Jeong J.-H."/>
            <person name="Song I."/>
            <person name="Kim S."/>
            <person name="Choi T."/>
            <person name="Kim D."/>
            <person name="Ryu S."/>
            <person name="Kim W."/>
        </authorList>
    </citation>
    <scope>NUCLEOTIDE SEQUENCE [LARGE SCALE GENOMIC DNA]</scope>
    <source>
        <tissue evidence="2">Muscle</tissue>
    </source>
</reference>
<protein>
    <submittedName>
        <fullName evidence="2">Uncharacterized protein</fullName>
    </submittedName>
</protein>
<organism evidence="2 3">
    <name type="scientific">Portunus trituberculatus</name>
    <name type="common">Swimming crab</name>
    <name type="synonym">Neptunus trituberculatus</name>
    <dbReference type="NCBI Taxonomy" id="210409"/>
    <lineage>
        <taxon>Eukaryota</taxon>
        <taxon>Metazoa</taxon>
        <taxon>Ecdysozoa</taxon>
        <taxon>Arthropoda</taxon>
        <taxon>Crustacea</taxon>
        <taxon>Multicrustacea</taxon>
        <taxon>Malacostraca</taxon>
        <taxon>Eumalacostraca</taxon>
        <taxon>Eucarida</taxon>
        <taxon>Decapoda</taxon>
        <taxon>Pleocyemata</taxon>
        <taxon>Brachyura</taxon>
        <taxon>Eubrachyura</taxon>
        <taxon>Portunoidea</taxon>
        <taxon>Portunidae</taxon>
        <taxon>Portuninae</taxon>
        <taxon>Portunus</taxon>
    </lineage>
</organism>
<accession>A0A5B7HJJ3</accession>
<evidence type="ECO:0000313" key="2">
    <source>
        <dbReference type="EMBL" id="MPC72620.1"/>
    </source>
</evidence>
<dbReference type="Proteomes" id="UP000324222">
    <property type="component" value="Unassembled WGS sequence"/>
</dbReference>